<evidence type="ECO:0000313" key="2">
    <source>
        <dbReference type="Proteomes" id="UP000784294"/>
    </source>
</evidence>
<sequence length="73" mass="8335">MRRTTLARQKQSDLAVGSTCKHRHRFAFGFRCLVLKNGYTTRSTAILLLVPFTGCKHTFTRSDIGDSRKTRFA</sequence>
<comment type="caution">
    <text evidence="1">The sequence shown here is derived from an EMBL/GenBank/DDBJ whole genome shotgun (WGS) entry which is preliminary data.</text>
</comment>
<organism evidence="1 2">
    <name type="scientific">Protopolystoma xenopodis</name>
    <dbReference type="NCBI Taxonomy" id="117903"/>
    <lineage>
        <taxon>Eukaryota</taxon>
        <taxon>Metazoa</taxon>
        <taxon>Spiralia</taxon>
        <taxon>Lophotrochozoa</taxon>
        <taxon>Platyhelminthes</taxon>
        <taxon>Monogenea</taxon>
        <taxon>Polyopisthocotylea</taxon>
        <taxon>Polystomatidea</taxon>
        <taxon>Polystomatidae</taxon>
        <taxon>Protopolystoma</taxon>
    </lineage>
</organism>
<evidence type="ECO:0000313" key="1">
    <source>
        <dbReference type="EMBL" id="VEL28419.1"/>
    </source>
</evidence>
<accession>A0A3S5AU12</accession>
<dbReference type="AlphaFoldDB" id="A0A3S5AU12"/>
<name>A0A3S5AU12_9PLAT</name>
<gene>
    <name evidence="1" type="ORF">PXEA_LOCUS21859</name>
</gene>
<dbReference type="Proteomes" id="UP000784294">
    <property type="component" value="Unassembled WGS sequence"/>
</dbReference>
<proteinExistence type="predicted"/>
<protein>
    <submittedName>
        <fullName evidence="1">Uncharacterized protein</fullName>
    </submittedName>
</protein>
<dbReference type="EMBL" id="CAAALY010094972">
    <property type="protein sequence ID" value="VEL28419.1"/>
    <property type="molecule type" value="Genomic_DNA"/>
</dbReference>
<reference evidence="1" key="1">
    <citation type="submission" date="2018-11" db="EMBL/GenBank/DDBJ databases">
        <authorList>
            <consortium name="Pathogen Informatics"/>
        </authorList>
    </citation>
    <scope>NUCLEOTIDE SEQUENCE</scope>
</reference>
<keyword evidence="2" id="KW-1185">Reference proteome</keyword>